<keyword evidence="7" id="KW-0614">Plasmid</keyword>
<dbReference type="GO" id="GO:0000155">
    <property type="term" value="F:phosphorelay sensor kinase activity"/>
    <property type="evidence" value="ECO:0007669"/>
    <property type="project" value="InterPro"/>
</dbReference>
<evidence type="ECO:0000313" key="8">
    <source>
        <dbReference type="Proteomes" id="UP000078572"/>
    </source>
</evidence>
<dbReference type="PANTHER" id="PTHR45436:SF5">
    <property type="entry name" value="SENSOR HISTIDINE KINASE TRCS"/>
    <property type="match status" value="1"/>
</dbReference>
<comment type="catalytic activity">
    <reaction evidence="1">
        <text>ATP + protein L-histidine = ADP + protein N-phospho-L-histidine.</text>
        <dbReference type="EC" id="2.7.13.3"/>
    </reaction>
</comment>
<dbReference type="EC" id="2.7.13.3" evidence="2"/>
<dbReference type="InterPro" id="IPR036097">
    <property type="entry name" value="HisK_dim/P_sf"/>
</dbReference>
<dbReference type="InterPro" id="IPR003661">
    <property type="entry name" value="HisK_dim/P_dom"/>
</dbReference>
<dbReference type="Gene3D" id="1.10.287.130">
    <property type="match status" value="1"/>
</dbReference>
<dbReference type="SUPFAM" id="SSF47384">
    <property type="entry name" value="Homodimeric domain of signal transducing histidine kinase"/>
    <property type="match status" value="1"/>
</dbReference>
<keyword evidence="6" id="KW-1133">Transmembrane helix</keyword>
<evidence type="ECO:0000256" key="4">
    <source>
        <dbReference type="ARBA" id="ARBA00022679"/>
    </source>
</evidence>
<dbReference type="InterPro" id="IPR050428">
    <property type="entry name" value="TCS_sensor_his_kinase"/>
</dbReference>
<evidence type="ECO:0000313" key="7">
    <source>
        <dbReference type="EMBL" id="ANJ76373.1"/>
    </source>
</evidence>
<geneLocation type="plasmid" evidence="8">
    <name>pri-1</name>
</geneLocation>
<keyword evidence="5 7" id="KW-0418">Kinase</keyword>
<protein>
    <recommendedName>
        <fullName evidence="2">histidine kinase</fullName>
        <ecNumber evidence="2">2.7.13.3</ecNumber>
    </recommendedName>
</protein>
<dbReference type="EMBL" id="CP016024">
    <property type="protein sequence ID" value="ANJ76373.1"/>
    <property type="molecule type" value="Genomic_DNA"/>
</dbReference>
<evidence type="ECO:0000256" key="3">
    <source>
        <dbReference type="ARBA" id="ARBA00022553"/>
    </source>
</evidence>
<reference evidence="8" key="1">
    <citation type="submission" date="2016-06" db="EMBL/GenBank/DDBJ databases">
        <authorList>
            <person name="Xu Y."/>
            <person name="Nagy A."/>
            <person name="Yan X."/>
            <person name="Kim S.W."/>
            <person name="Haley B."/>
            <person name="Liu N.T."/>
            <person name="Nou X."/>
        </authorList>
    </citation>
    <scope>NUCLEOTIDE SEQUENCE [LARGE SCALE GENOMIC DNA]</scope>
    <source>
        <strain evidence="8">ATCC 49129</strain>
        <plasmid evidence="8">pri-1</plasmid>
    </source>
</reference>
<evidence type="ECO:0000256" key="5">
    <source>
        <dbReference type="ARBA" id="ARBA00022777"/>
    </source>
</evidence>
<feature type="transmembrane region" description="Helical" evidence="6">
    <location>
        <begin position="24"/>
        <end position="44"/>
    </location>
</feature>
<keyword evidence="3" id="KW-0597">Phosphoprotein</keyword>
<keyword evidence="8" id="KW-1185">Reference proteome</keyword>
<evidence type="ECO:0000256" key="6">
    <source>
        <dbReference type="SAM" id="Phobius"/>
    </source>
</evidence>
<proteinExistence type="predicted"/>
<sequence length="169" mass="18419">MAAVVVQSVFAGSGQIAATPSLTWALIWALILPLIVGMCTHRLVSRSLSPMRCLAAKGDQTAFGIVHLSLSGSIPTEVQPLVDALRDVSSKHEETVAAVRSIYTDLNHDLRTPLHTLALQTEVTLIAPRSAEEYEALLRSNLEEFARLATATDRTLQALRELALRRHES</sequence>
<dbReference type="Proteomes" id="UP000078572">
    <property type="component" value="Plasmid pRI-1"/>
</dbReference>
<accession>A0A192A7R1</accession>
<dbReference type="AlphaFoldDB" id="A0A192A7R1"/>
<evidence type="ECO:0000256" key="2">
    <source>
        <dbReference type="ARBA" id="ARBA00012438"/>
    </source>
</evidence>
<keyword evidence="6" id="KW-0472">Membrane</keyword>
<keyword evidence="6" id="KW-0812">Transmembrane</keyword>
<dbReference type="CDD" id="cd00082">
    <property type="entry name" value="HisKA"/>
    <property type="match status" value="1"/>
</dbReference>
<gene>
    <name evidence="7" type="ORF">A9Y76_27620</name>
</gene>
<dbReference type="PANTHER" id="PTHR45436">
    <property type="entry name" value="SENSOR HISTIDINE KINASE YKOH"/>
    <property type="match status" value="1"/>
</dbReference>
<keyword evidence="4" id="KW-0808">Transferase</keyword>
<organism evidence="7 8">
    <name type="scientific">Ralstonia insidiosa</name>
    <dbReference type="NCBI Taxonomy" id="190721"/>
    <lineage>
        <taxon>Bacteria</taxon>
        <taxon>Pseudomonadati</taxon>
        <taxon>Pseudomonadota</taxon>
        <taxon>Betaproteobacteria</taxon>
        <taxon>Burkholderiales</taxon>
        <taxon>Burkholderiaceae</taxon>
        <taxon>Ralstonia</taxon>
    </lineage>
</organism>
<evidence type="ECO:0000256" key="1">
    <source>
        <dbReference type="ARBA" id="ARBA00000085"/>
    </source>
</evidence>
<name>A0A192A7R1_9RALS</name>